<dbReference type="InterPro" id="IPR001810">
    <property type="entry name" value="F-box_dom"/>
</dbReference>
<accession>A0A2Z6SEU6</accession>
<evidence type="ECO:0000259" key="1">
    <source>
        <dbReference type="Pfam" id="PF12937"/>
    </source>
</evidence>
<dbReference type="EMBL" id="BLAL01000012">
    <property type="protein sequence ID" value="GES74664.1"/>
    <property type="molecule type" value="Genomic_DNA"/>
</dbReference>
<dbReference type="Pfam" id="PF12937">
    <property type="entry name" value="F-box-like"/>
    <property type="match status" value="1"/>
</dbReference>
<dbReference type="EMBL" id="BEXD01004370">
    <property type="protein sequence ID" value="GBC10275.1"/>
    <property type="molecule type" value="Genomic_DNA"/>
</dbReference>
<dbReference type="Proteomes" id="UP000247702">
    <property type="component" value="Unassembled WGS sequence"/>
</dbReference>
<evidence type="ECO:0000313" key="2">
    <source>
        <dbReference type="EMBL" id="GBC10275.1"/>
    </source>
</evidence>
<dbReference type="Proteomes" id="UP000615446">
    <property type="component" value="Unassembled WGS sequence"/>
</dbReference>
<reference evidence="3" key="2">
    <citation type="submission" date="2019-10" db="EMBL/GenBank/DDBJ databases">
        <title>Conservation and host-specific expression of non-tandemly repeated heterogenous ribosome RNA gene in arbuscular mycorrhizal fungi.</title>
        <authorList>
            <person name="Maeda T."/>
            <person name="Kobayashi Y."/>
            <person name="Nakagawa T."/>
            <person name="Ezawa T."/>
            <person name="Yamaguchi K."/>
            <person name="Bino T."/>
            <person name="Nishimoto Y."/>
            <person name="Shigenobu S."/>
            <person name="Kawaguchi M."/>
        </authorList>
    </citation>
    <scope>NUCLEOTIDE SEQUENCE</scope>
    <source>
        <strain evidence="3">HR1</strain>
    </source>
</reference>
<feature type="domain" description="F-box" evidence="1">
    <location>
        <begin position="2"/>
        <end position="45"/>
    </location>
</feature>
<dbReference type="SUPFAM" id="SSF81383">
    <property type="entry name" value="F-box domain"/>
    <property type="match status" value="1"/>
</dbReference>
<dbReference type="Gene3D" id="3.80.10.10">
    <property type="entry name" value="Ribonuclease Inhibitor"/>
    <property type="match status" value="1"/>
</dbReference>
<keyword evidence="4" id="KW-1185">Reference proteome</keyword>
<dbReference type="OrthoDB" id="2367726at2759"/>
<sequence length="471" mass="55006">MPQLPGDCLNNIFEYLEDDKNTLYSCMFVNRLWCEASVEIFWRNGCDYSISNVNTLVACLPNESKENLYNNGITFLTSTTKIPIFNYASFCKVLSISYIHQKIEELFENQQMTQRQFLASTNLVVQEICKMFMNQIISLKRLVLLQRENTFISTFILYHYSGAKNCLKNLSELHCHSQFSREIFSQLSKICHNISLLHLDVCLHSNLCGLTELISVQKNLKHFIITHYPDTVTEISSLIEKLPNTIIKLNISRFYSSWFINKLPNLQELELLTETEEDFIDFENLYFSELKVLRFRYSRPNNILLIRFLKNNGKNLKELSVCESDDIINLAISEFCTNLRKLSAGLKNDELETLKFVFKGCRYLKSIEFWCGGGLLNEKEALEVIAKHSHENISEIILNHQHFKQSAKLLPNELESFLINWASRVPQRLLSLVIITKDYNKMSLDKNEENMKIIKKYLELGIIKKFEVLFQ</sequence>
<evidence type="ECO:0000313" key="4">
    <source>
        <dbReference type="Proteomes" id="UP000247702"/>
    </source>
</evidence>
<evidence type="ECO:0000313" key="3">
    <source>
        <dbReference type="EMBL" id="GES74664.1"/>
    </source>
</evidence>
<dbReference type="SUPFAM" id="SSF52047">
    <property type="entry name" value="RNI-like"/>
    <property type="match status" value="1"/>
</dbReference>
<dbReference type="InterPro" id="IPR036047">
    <property type="entry name" value="F-box-like_dom_sf"/>
</dbReference>
<organism evidence="2 4">
    <name type="scientific">Rhizophagus clarus</name>
    <dbReference type="NCBI Taxonomy" id="94130"/>
    <lineage>
        <taxon>Eukaryota</taxon>
        <taxon>Fungi</taxon>
        <taxon>Fungi incertae sedis</taxon>
        <taxon>Mucoromycota</taxon>
        <taxon>Glomeromycotina</taxon>
        <taxon>Glomeromycetes</taxon>
        <taxon>Glomerales</taxon>
        <taxon>Glomeraceae</taxon>
        <taxon>Rhizophagus</taxon>
    </lineage>
</organism>
<gene>
    <name evidence="3" type="ORF">RCL2_000213400</name>
    <name evidence="2" type="ORF">RclHR1_00950012</name>
</gene>
<comment type="caution">
    <text evidence="2">The sequence shown here is derived from an EMBL/GenBank/DDBJ whole genome shotgun (WGS) entry which is preliminary data.</text>
</comment>
<protein>
    <recommendedName>
        <fullName evidence="1">F-box domain-containing protein</fullName>
    </recommendedName>
</protein>
<name>A0A2Z6SEU6_9GLOM</name>
<proteinExistence type="predicted"/>
<reference evidence="2 4" key="1">
    <citation type="submission" date="2017-11" db="EMBL/GenBank/DDBJ databases">
        <title>The genome of Rhizophagus clarus HR1 reveals common genetic basis of auxotrophy among arbuscular mycorrhizal fungi.</title>
        <authorList>
            <person name="Kobayashi Y."/>
        </authorList>
    </citation>
    <scope>NUCLEOTIDE SEQUENCE [LARGE SCALE GENOMIC DNA]</scope>
    <source>
        <strain evidence="2 4">HR1</strain>
    </source>
</reference>
<dbReference type="AlphaFoldDB" id="A0A2Z6SEU6"/>
<dbReference type="InterPro" id="IPR032675">
    <property type="entry name" value="LRR_dom_sf"/>
</dbReference>